<feature type="domain" description="Acyltransferase 3" evidence="3">
    <location>
        <begin position="65"/>
        <end position="395"/>
    </location>
</feature>
<dbReference type="Proteomes" id="UP000008838">
    <property type="component" value="Chromosome"/>
</dbReference>
<organism evidence="4 5">
    <name type="scientific">Kocuria rhizophila (strain ATCC 9341 / DSM 348 / NBRC 103217 / DC2201)</name>
    <dbReference type="NCBI Taxonomy" id="378753"/>
    <lineage>
        <taxon>Bacteria</taxon>
        <taxon>Bacillati</taxon>
        <taxon>Actinomycetota</taxon>
        <taxon>Actinomycetes</taxon>
        <taxon>Micrococcales</taxon>
        <taxon>Micrococcaceae</taxon>
        <taxon>Kocuria</taxon>
    </lineage>
</organism>
<protein>
    <submittedName>
        <fullName evidence="4">Hypothetical membrane protein</fullName>
    </submittedName>
</protein>
<feature type="transmembrane region" description="Helical" evidence="2">
    <location>
        <begin position="237"/>
        <end position="256"/>
    </location>
</feature>
<feature type="transmembrane region" description="Helical" evidence="2">
    <location>
        <begin position="212"/>
        <end position="231"/>
    </location>
</feature>
<dbReference type="HOGENOM" id="CLU_039835_2_0_11"/>
<dbReference type="AlphaFoldDB" id="B2GHY7"/>
<feature type="transmembrane region" description="Helical" evidence="2">
    <location>
        <begin position="176"/>
        <end position="200"/>
    </location>
</feature>
<feature type="region of interest" description="Disordered" evidence="1">
    <location>
        <begin position="1"/>
        <end position="62"/>
    </location>
</feature>
<feature type="transmembrane region" description="Helical" evidence="2">
    <location>
        <begin position="376"/>
        <end position="398"/>
    </location>
</feature>
<feature type="transmembrane region" description="Helical" evidence="2">
    <location>
        <begin position="440"/>
        <end position="459"/>
    </location>
</feature>
<accession>B2GHY7</accession>
<keyword evidence="5" id="KW-1185">Reference proteome</keyword>
<reference evidence="4 5" key="1">
    <citation type="journal article" date="2008" name="J. Bacteriol.">
        <title>Complete genome sequence of the soil actinomycete Kocuria rhizophila.</title>
        <authorList>
            <person name="Takarada H."/>
            <person name="Sekine M."/>
            <person name="Kosugi H."/>
            <person name="Matsuo Y."/>
            <person name="Fujisawa T."/>
            <person name="Omata S."/>
            <person name="Kishi E."/>
            <person name="Shimizu A."/>
            <person name="Tsukatani N."/>
            <person name="Tanikawa S."/>
            <person name="Fujita N."/>
            <person name="Harayama S."/>
        </authorList>
    </citation>
    <scope>NUCLEOTIDE SEQUENCE [LARGE SCALE GENOMIC DNA]</scope>
    <source>
        <strain evidence="5">ATCC 9341 / DSM 348 / NBRC 103217 / DC2201</strain>
    </source>
</reference>
<dbReference type="GO" id="GO:0016747">
    <property type="term" value="F:acyltransferase activity, transferring groups other than amino-acyl groups"/>
    <property type="evidence" value="ECO:0007669"/>
    <property type="project" value="InterPro"/>
</dbReference>
<dbReference type="STRING" id="378753.KRH_21520"/>
<keyword evidence="2" id="KW-0812">Transmembrane</keyword>
<dbReference type="EMBL" id="AP009152">
    <property type="protein sequence ID" value="BAG30499.1"/>
    <property type="molecule type" value="Genomic_DNA"/>
</dbReference>
<gene>
    <name evidence="4" type="ordered locus">KRH_21520</name>
</gene>
<evidence type="ECO:0000256" key="2">
    <source>
        <dbReference type="SAM" id="Phobius"/>
    </source>
</evidence>
<dbReference type="InterPro" id="IPR002656">
    <property type="entry name" value="Acyl_transf_3_dom"/>
</dbReference>
<keyword evidence="2" id="KW-0472">Membrane</keyword>
<feature type="transmembrane region" description="Helical" evidence="2">
    <location>
        <begin position="344"/>
        <end position="364"/>
    </location>
</feature>
<feature type="transmembrane region" description="Helical" evidence="2">
    <location>
        <begin position="149"/>
        <end position="170"/>
    </location>
</feature>
<evidence type="ECO:0000256" key="1">
    <source>
        <dbReference type="SAM" id="MobiDB-lite"/>
    </source>
</evidence>
<dbReference type="eggNOG" id="COG1835">
    <property type="taxonomic scope" value="Bacteria"/>
</dbReference>
<sequence>MEVAGLHSRASRATGPRSALQCDPCPSTPRTPPARAPPLRPRRPRAPPARPPPLRPRRPQAPPARVGCVIAVVCIHILMVTITRDPALGEIRSVLVPTLQPWYWWATWVFQIMPLFFVVGGAAAAGAWRRRRARGVAAGEYVRERTLRLVQPAAVLWGALALGAGAALVAGAPYELVGFALSGMGMALWFLAAYLICQALTPLFMRMHENTGWVWSWFLLSGTVAVDLLRMATGQQWWGLLNMVFVWPLVQQLGFFRADGWFAARSRVVLVALAAGCYALLGLCVASGAYVPDMLTNLNPPTVCMVLLGVAQACLLEVLSPALRRLMRWRSAQAVASVVGTRALTIYLWHLPLVVAVMAVWFLAGGPDPLPGSAGWWWLRLPLAVLCWAVVLVVAAALRRVEAASTAPWGSRPVALSSAAVAVAVVCAAVPPLWEIVTLLTVPLTVAGAAGSALAVVLLRTGRVPSAAARGRNPWAAAVSGEEETLSAARWGG</sequence>
<proteinExistence type="predicted"/>
<feature type="transmembrane region" description="Helical" evidence="2">
    <location>
        <begin position="64"/>
        <end position="82"/>
    </location>
</feature>
<keyword evidence="2" id="KW-1133">Transmembrane helix</keyword>
<evidence type="ECO:0000259" key="3">
    <source>
        <dbReference type="Pfam" id="PF01757"/>
    </source>
</evidence>
<evidence type="ECO:0000313" key="5">
    <source>
        <dbReference type="Proteomes" id="UP000008838"/>
    </source>
</evidence>
<feature type="compositionally biased region" description="Pro residues" evidence="1">
    <location>
        <begin position="46"/>
        <end position="62"/>
    </location>
</feature>
<name>B2GHY7_KOCRD</name>
<feature type="transmembrane region" description="Helical" evidence="2">
    <location>
        <begin position="102"/>
        <end position="128"/>
    </location>
</feature>
<feature type="transmembrane region" description="Helical" evidence="2">
    <location>
        <begin position="303"/>
        <end position="323"/>
    </location>
</feature>
<feature type="compositionally biased region" description="Pro residues" evidence="1">
    <location>
        <begin position="26"/>
        <end position="39"/>
    </location>
</feature>
<feature type="transmembrane region" description="Helical" evidence="2">
    <location>
        <begin position="268"/>
        <end position="291"/>
    </location>
</feature>
<dbReference type="KEGG" id="krh:KRH_21520"/>
<feature type="transmembrane region" description="Helical" evidence="2">
    <location>
        <begin position="414"/>
        <end position="434"/>
    </location>
</feature>
<dbReference type="Pfam" id="PF01757">
    <property type="entry name" value="Acyl_transf_3"/>
    <property type="match status" value="1"/>
</dbReference>
<evidence type="ECO:0000313" key="4">
    <source>
        <dbReference type="EMBL" id="BAG30499.1"/>
    </source>
</evidence>